<feature type="non-terminal residue" evidence="2">
    <location>
        <position position="1"/>
    </location>
</feature>
<accession>A0A5J9U389</accession>
<keyword evidence="3" id="KW-1185">Reference proteome</keyword>
<feature type="region of interest" description="Disordered" evidence="1">
    <location>
        <begin position="94"/>
        <end position="113"/>
    </location>
</feature>
<feature type="region of interest" description="Disordered" evidence="1">
    <location>
        <begin position="23"/>
        <end position="50"/>
    </location>
</feature>
<dbReference type="EMBL" id="RWGY01000029">
    <property type="protein sequence ID" value="TVU18172.1"/>
    <property type="molecule type" value="Genomic_DNA"/>
</dbReference>
<proteinExistence type="predicted"/>
<protein>
    <submittedName>
        <fullName evidence="2">Uncharacterized protein</fullName>
    </submittedName>
</protein>
<evidence type="ECO:0000313" key="2">
    <source>
        <dbReference type="EMBL" id="TVU18172.1"/>
    </source>
</evidence>
<evidence type="ECO:0000313" key="3">
    <source>
        <dbReference type="Proteomes" id="UP000324897"/>
    </source>
</evidence>
<evidence type="ECO:0000256" key="1">
    <source>
        <dbReference type="SAM" id="MobiDB-lite"/>
    </source>
</evidence>
<comment type="caution">
    <text evidence="2">The sequence shown here is derived from an EMBL/GenBank/DDBJ whole genome shotgun (WGS) entry which is preliminary data.</text>
</comment>
<dbReference type="Proteomes" id="UP000324897">
    <property type="component" value="Chromosome 7"/>
</dbReference>
<reference evidence="2 3" key="1">
    <citation type="journal article" date="2019" name="Sci. Rep.">
        <title>A high-quality genome of Eragrostis curvula grass provides insights into Poaceae evolution and supports new strategies to enhance forage quality.</title>
        <authorList>
            <person name="Carballo J."/>
            <person name="Santos B.A.C.M."/>
            <person name="Zappacosta D."/>
            <person name="Garbus I."/>
            <person name="Selva J.P."/>
            <person name="Gallo C.A."/>
            <person name="Diaz A."/>
            <person name="Albertini E."/>
            <person name="Caccamo M."/>
            <person name="Echenique V."/>
        </authorList>
    </citation>
    <scope>NUCLEOTIDE SEQUENCE [LARGE SCALE GENOMIC DNA]</scope>
    <source>
        <strain evidence="3">cv. Victoria</strain>
        <tissue evidence="2">Leaf</tissue>
    </source>
</reference>
<name>A0A5J9U389_9POAL</name>
<dbReference type="Gramene" id="TVU18172">
    <property type="protein sequence ID" value="TVU18172"/>
    <property type="gene ID" value="EJB05_34251"/>
</dbReference>
<organism evidence="2 3">
    <name type="scientific">Eragrostis curvula</name>
    <name type="common">weeping love grass</name>
    <dbReference type="NCBI Taxonomy" id="38414"/>
    <lineage>
        <taxon>Eukaryota</taxon>
        <taxon>Viridiplantae</taxon>
        <taxon>Streptophyta</taxon>
        <taxon>Embryophyta</taxon>
        <taxon>Tracheophyta</taxon>
        <taxon>Spermatophyta</taxon>
        <taxon>Magnoliopsida</taxon>
        <taxon>Liliopsida</taxon>
        <taxon>Poales</taxon>
        <taxon>Poaceae</taxon>
        <taxon>PACMAD clade</taxon>
        <taxon>Chloridoideae</taxon>
        <taxon>Eragrostideae</taxon>
        <taxon>Eragrostidinae</taxon>
        <taxon>Eragrostis</taxon>
    </lineage>
</organism>
<gene>
    <name evidence="2" type="ORF">EJB05_34251</name>
</gene>
<sequence>MSSDEIYDADGDVARFLQSPGRDSHLLNLAPLPEAPVHGDQNDLPAQEDDSLIDEMVAGGPRAVQLAAPHQEPTIEAVHRPEPAMDVQIHQETSMDLESHQAPATDDIEEPNPTPGIDAMLRSRAMEGPNQTPAQETAVDEQTTKFLLYTHKYMQQNTQLLSTNPCAGAGG</sequence>
<dbReference type="AlphaFoldDB" id="A0A5J9U389"/>